<keyword evidence="11" id="KW-1185">Reference proteome</keyword>
<evidence type="ECO:0000256" key="8">
    <source>
        <dbReference type="ARBA" id="ARBA00047417"/>
    </source>
</evidence>
<evidence type="ECO:0000256" key="5">
    <source>
        <dbReference type="ARBA" id="ARBA00022801"/>
    </source>
</evidence>
<organism evidence="10 11">
    <name type="scientific">Pedobacter lithocola</name>
    <dbReference type="NCBI Taxonomy" id="1908239"/>
    <lineage>
        <taxon>Bacteria</taxon>
        <taxon>Pseudomonadati</taxon>
        <taxon>Bacteroidota</taxon>
        <taxon>Sphingobacteriia</taxon>
        <taxon>Sphingobacteriales</taxon>
        <taxon>Sphingobacteriaceae</taxon>
        <taxon>Pedobacter</taxon>
    </lineage>
</organism>
<keyword evidence="4 9" id="KW-0808">Transferase</keyword>
<reference evidence="11" key="1">
    <citation type="journal article" date="2019" name="Int. J. Syst. Evol. Microbiol.">
        <title>The Global Catalogue of Microorganisms (GCM) 10K type strain sequencing project: providing services to taxonomists for standard genome sequencing and annotation.</title>
        <authorList>
            <consortium name="The Broad Institute Genomics Platform"/>
            <consortium name="The Broad Institute Genome Sequencing Center for Infectious Disease"/>
            <person name="Wu L."/>
            <person name="Ma J."/>
        </authorList>
    </citation>
    <scope>NUCLEOTIDE SEQUENCE [LARGE SCALE GENOMIC DNA]</scope>
    <source>
        <strain evidence="11">CCM 8691</strain>
    </source>
</reference>
<evidence type="ECO:0000256" key="9">
    <source>
        <dbReference type="RuleBase" id="RU368036"/>
    </source>
</evidence>
<dbReference type="PANTHER" id="PTHR43199:SF1">
    <property type="entry name" value="GLUTATHIONE HYDROLASE PROENZYME"/>
    <property type="match status" value="1"/>
</dbReference>
<name>A0ABV8PBI8_9SPHI</name>
<dbReference type="EMBL" id="JBHSBW010000010">
    <property type="protein sequence ID" value="MFC4211522.1"/>
    <property type="molecule type" value="Genomic_DNA"/>
</dbReference>
<comment type="caution">
    <text evidence="10">The sequence shown here is derived from an EMBL/GenBank/DDBJ whole genome shotgun (WGS) entry which is preliminary data.</text>
</comment>
<dbReference type="InterPro" id="IPR051792">
    <property type="entry name" value="GGT_bact"/>
</dbReference>
<sequence>MQKTIKHPINTFLLGYTLAIVLLSGCVTGQLGKNNSGEFKNGMVVSAHPEASEVGVEILKKGGNAVDAAVAVQFALAVVYPNAGNIGGGGFMVYRSSKGETNTLDFREKAAASASRDMYLDSVGNPVITKSLYGQLAVGVPGTVDGMVEAHKKYGKLSWSEVVQPAIDLAQNGFKITKRQSSELNGLHRDFMKYNPKGSAFINLESTWKENDLLVQNELANTLKLVQKNGRAGFYEGAVADSIVAEMQSGKGLISKTDLQNYHSVWRTPITGMYRDYKIITMPPTSSGGIALVQLLQSVEPYPLKRWGHNSDSTVQLIVEAERRVYADRAKHLGDPDFYSVPKNELLAASYNKSRMATFNWVAATPSSSVLAGNVKGKEHEETTHFSIVDREGNAVCITTTLNGSYGSLVAVKGGGFLLNNEMDDFSVKPGSPNMYGLVGGEANAIAPNKRMLSSMTPTIVEKDGKLFAVVGTPGGSTIITSVFQTILNVIDFDMPMQSAVAAKKFHHQWLPDEVYVEKDALDSLTTEKLRVKGYKIVPRGAIGRVDAILRTKWGTYQGGADPRGDDKAIGY</sequence>
<keyword evidence="7 9" id="KW-0012">Acyltransferase</keyword>
<evidence type="ECO:0000313" key="10">
    <source>
        <dbReference type="EMBL" id="MFC4211522.1"/>
    </source>
</evidence>
<evidence type="ECO:0000313" key="11">
    <source>
        <dbReference type="Proteomes" id="UP001595789"/>
    </source>
</evidence>
<dbReference type="InterPro" id="IPR043138">
    <property type="entry name" value="GGT_lsub"/>
</dbReference>
<dbReference type="PROSITE" id="PS51257">
    <property type="entry name" value="PROKAR_LIPOPROTEIN"/>
    <property type="match status" value="1"/>
</dbReference>
<dbReference type="Proteomes" id="UP001595789">
    <property type="component" value="Unassembled WGS sequence"/>
</dbReference>
<dbReference type="RefSeq" id="WP_378984709.1">
    <property type="nucleotide sequence ID" value="NZ_JBHSBW010000010.1"/>
</dbReference>
<dbReference type="InterPro" id="IPR000101">
    <property type="entry name" value="GGT_peptidase"/>
</dbReference>
<accession>A0ABV8PBI8</accession>
<evidence type="ECO:0000256" key="2">
    <source>
        <dbReference type="ARBA" id="ARBA00001089"/>
    </source>
</evidence>
<keyword evidence="9" id="KW-0317">Glutathione biosynthesis</keyword>
<protein>
    <recommendedName>
        <fullName evidence="9">Glutathione hydrolase proenzyme</fullName>
        <ecNumber evidence="9">2.3.2.2</ecNumber>
        <ecNumber evidence="9">3.4.19.13</ecNumber>
    </recommendedName>
    <component>
        <recommendedName>
            <fullName evidence="9">Glutathione hydrolase large chain</fullName>
        </recommendedName>
    </component>
    <component>
        <recommendedName>
            <fullName evidence="9">Glutathione hydrolase small chain</fullName>
        </recommendedName>
    </component>
</protein>
<proteinExistence type="inferred from homology"/>
<comment type="similarity">
    <text evidence="3 9">Belongs to the gamma-glutamyltransferase family.</text>
</comment>
<evidence type="ECO:0000256" key="3">
    <source>
        <dbReference type="ARBA" id="ARBA00009381"/>
    </source>
</evidence>
<comment type="catalytic activity">
    <reaction evidence="8 9">
        <text>an N-terminal (5-L-glutamyl)-[peptide] + an alpha-amino acid = 5-L-glutamyl amino acid + an N-terminal L-alpha-aminoacyl-[peptide]</text>
        <dbReference type="Rhea" id="RHEA:23904"/>
        <dbReference type="Rhea" id="RHEA-COMP:9780"/>
        <dbReference type="Rhea" id="RHEA-COMP:9795"/>
        <dbReference type="ChEBI" id="CHEBI:77644"/>
        <dbReference type="ChEBI" id="CHEBI:78597"/>
        <dbReference type="ChEBI" id="CHEBI:78599"/>
        <dbReference type="ChEBI" id="CHEBI:78608"/>
        <dbReference type="EC" id="2.3.2.2"/>
    </reaction>
</comment>
<dbReference type="SUPFAM" id="SSF56235">
    <property type="entry name" value="N-terminal nucleophile aminohydrolases (Ntn hydrolases)"/>
    <property type="match status" value="1"/>
</dbReference>
<dbReference type="Gene3D" id="1.10.246.130">
    <property type="match status" value="1"/>
</dbReference>
<dbReference type="PRINTS" id="PR01210">
    <property type="entry name" value="GGTRANSPTASE"/>
</dbReference>
<comment type="catalytic activity">
    <reaction evidence="2 9">
        <text>glutathione + H2O = L-cysteinylglycine + L-glutamate</text>
        <dbReference type="Rhea" id="RHEA:28807"/>
        <dbReference type="ChEBI" id="CHEBI:15377"/>
        <dbReference type="ChEBI" id="CHEBI:29985"/>
        <dbReference type="ChEBI" id="CHEBI:57925"/>
        <dbReference type="ChEBI" id="CHEBI:61694"/>
        <dbReference type="EC" id="3.4.19.13"/>
    </reaction>
</comment>
<dbReference type="PANTHER" id="PTHR43199">
    <property type="entry name" value="GLUTATHIONE HYDROLASE"/>
    <property type="match status" value="1"/>
</dbReference>
<dbReference type="InterPro" id="IPR029055">
    <property type="entry name" value="Ntn_hydrolases_N"/>
</dbReference>
<comment type="pathway">
    <text evidence="9">Sulfur metabolism; glutathione metabolism.</text>
</comment>
<keyword evidence="6 9" id="KW-0865">Zymogen</keyword>
<gene>
    <name evidence="10" type="primary">ggt</name>
    <name evidence="10" type="ORF">ACFOWA_10035</name>
</gene>
<evidence type="ECO:0000256" key="6">
    <source>
        <dbReference type="ARBA" id="ARBA00023145"/>
    </source>
</evidence>
<dbReference type="EC" id="2.3.2.2" evidence="9"/>
<evidence type="ECO:0000256" key="1">
    <source>
        <dbReference type="ARBA" id="ARBA00001049"/>
    </source>
</evidence>
<keyword evidence="5 9" id="KW-0378">Hydrolase</keyword>
<dbReference type="EC" id="3.4.19.13" evidence="9"/>
<evidence type="ECO:0000256" key="7">
    <source>
        <dbReference type="ARBA" id="ARBA00023315"/>
    </source>
</evidence>
<evidence type="ECO:0000256" key="4">
    <source>
        <dbReference type="ARBA" id="ARBA00022679"/>
    </source>
</evidence>
<dbReference type="Gene3D" id="3.60.20.40">
    <property type="match status" value="1"/>
</dbReference>
<comment type="PTM">
    <text evidence="9">Cleaved by autocatalysis into a large and a small subunit.</text>
</comment>
<comment type="subunit">
    <text evidence="9">This enzyme consists of two polypeptide chains, which are synthesized in precursor form from a single polypeptide.</text>
</comment>
<dbReference type="InterPro" id="IPR043137">
    <property type="entry name" value="GGT_ssub_C"/>
</dbReference>
<dbReference type="GO" id="GO:0103068">
    <property type="term" value="F:leukotriene C4 gamma-glutamyl transferase activity"/>
    <property type="evidence" value="ECO:0007669"/>
    <property type="project" value="UniProtKB-EC"/>
</dbReference>
<dbReference type="Pfam" id="PF01019">
    <property type="entry name" value="G_glu_transpept"/>
    <property type="match status" value="1"/>
</dbReference>
<comment type="catalytic activity">
    <reaction evidence="1 9">
        <text>an S-substituted glutathione + H2O = an S-substituted L-cysteinylglycine + L-glutamate</text>
        <dbReference type="Rhea" id="RHEA:59468"/>
        <dbReference type="ChEBI" id="CHEBI:15377"/>
        <dbReference type="ChEBI" id="CHEBI:29985"/>
        <dbReference type="ChEBI" id="CHEBI:90779"/>
        <dbReference type="ChEBI" id="CHEBI:143103"/>
        <dbReference type="EC" id="3.4.19.13"/>
    </reaction>
</comment>
<dbReference type="NCBIfam" id="TIGR00066">
    <property type="entry name" value="g_glut_trans"/>
    <property type="match status" value="1"/>
</dbReference>